<keyword evidence="1" id="KW-0812">Transmembrane</keyword>
<keyword evidence="1" id="KW-1133">Transmembrane helix</keyword>
<reference evidence="2 3" key="1">
    <citation type="submission" date="2020-08" db="EMBL/GenBank/DDBJ databases">
        <title>Genomic Encyclopedia of Type Strains, Phase IV (KMG-IV): sequencing the most valuable type-strain genomes for metagenomic binning, comparative biology and taxonomic classification.</title>
        <authorList>
            <person name="Goeker M."/>
        </authorList>
    </citation>
    <scope>NUCLEOTIDE SEQUENCE [LARGE SCALE GENOMIC DNA]</scope>
    <source>
        <strain evidence="2 3">DSM 27026</strain>
    </source>
</reference>
<proteinExistence type="predicted"/>
<keyword evidence="3" id="KW-1185">Reference proteome</keyword>
<name>A0A840VN94_9PROT</name>
<evidence type="ECO:0000313" key="3">
    <source>
        <dbReference type="Proteomes" id="UP000553706"/>
    </source>
</evidence>
<comment type="caution">
    <text evidence="2">The sequence shown here is derived from an EMBL/GenBank/DDBJ whole genome shotgun (WGS) entry which is preliminary data.</text>
</comment>
<sequence length="104" mass="11596">MSAPQDKPNHIDIEYLKQQFEHLRAEMAGARERLSDNAHAALDRISAYLESSGMSPRVEELEETLKGKGKEAMTKLEEQVTHRPIASVAVAFGIGLLAARLLRR</sequence>
<evidence type="ECO:0000256" key="1">
    <source>
        <dbReference type="SAM" id="Phobius"/>
    </source>
</evidence>
<gene>
    <name evidence="2" type="ORF">HNP71_001171</name>
</gene>
<dbReference type="RefSeq" id="WP_183265935.1">
    <property type="nucleotide sequence ID" value="NZ_JACHFJ010000003.1"/>
</dbReference>
<organism evidence="2 3">
    <name type="scientific">Acidocella aromatica</name>
    <dbReference type="NCBI Taxonomy" id="1303579"/>
    <lineage>
        <taxon>Bacteria</taxon>
        <taxon>Pseudomonadati</taxon>
        <taxon>Pseudomonadota</taxon>
        <taxon>Alphaproteobacteria</taxon>
        <taxon>Acetobacterales</taxon>
        <taxon>Acidocellaceae</taxon>
        <taxon>Acidocella</taxon>
    </lineage>
</organism>
<feature type="transmembrane region" description="Helical" evidence="1">
    <location>
        <begin position="85"/>
        <end position="102"/>
    </location>
</feature>
<accession>A0A840VN94</accession>
<evidence type="ECO:0000313" key="2">
    <source>
        <dbReference type="EMBL" id="MBB5372920.1"/>
    </source>
</evidence>
<keyword evidence="1" id="KW-0472">Membrane</keyword>
<dbReference type="AlphaFoldDB" id="A0A840VN94"/>
<protein>
    <submittedName>
        <fullName evidence="2">ElaB/YqjD/DUF883 family membrane-anchored ribosome-binding protein</fullName>
    </submittedName>
</protein>
<dbReference type="EMBL" id="JACHFJ010000003">
    <property type="protein sequence ID" value="MBB5372920.1"/>
    <property type="molecule type" value="Genomic_DNA"/>
</dbReference>
<dbReference type="Proteomes" id="UP000553706">
    <property type="component" value="Unassembled WGS sequence"/>
</dbReference>